<accession>A0A840ZQ53</accession>
<feature type="region of interest" description="Disordered" evidence="1">
    <location>
        <begin position="1"/>
        <end position="25"/>
    </location>
</feature>
<evidence type="ECO:0000313" key="3">
    <source>
        <dbReference type="Proteomes" id="UP000583454"/>
    </source>
</evidence>
<protein>
    <submittedName>
        <fullName evidence="2">Uncharacterized protein</fullName>
    </submittedName>
</protein>
<name>A0A840ZQ53_9HYPH</name>
<dbReference type="EMBL" id="JACHOP010000021">
    <property type="protein sequence ID" value="MBB5759284.1"/>
    <property type="molecule type" value="Genomic_DNA"/>
</dbReference>
<gene>
    <name evidence="2" type="ORF">HNR00_004016</name>
</gene>
<reference evidence="2 3" key="1">
    <citation type="submission" date="2020-08" db="EMBL/GenBank/DDBJ databases">
        <title>Genomic Encyclopedia of Type Strains, Phase IV (KMG-IV): sequencing the most valuable type-strain genomes for metagenomic binning, comparative biology and taxonomic classification.</title>
        <authorList>
            <person name="Goeker M."/>
        </authorList>
    </citation>
    <scope>NUCLEOTIDE SEQUENCE [LARGE SCALE GENOMIC DNA]</scope>
    <source>
        <strain evidence="2 3">DSM 2163</strain>
    </source>
</reference>
<dbReference type="AlphaFoldDB" id="A0A840ZQ53"/>
<dbReference type="RefSeq" id="WP_183572231.1">
    <property type="nucleotide sequence ID" value="NZ_JACHOP010000021.1"/>
</dbReference>
<comment type="caution">
    <text evidence="2">The sequence shown here is derived from an EMBL/GenBank/DDBJ whole genome shotgun (WGS) entry which is preliminary data.</text>
</comment>
<evidence type="ECO:0000313" key="2">
    <source>
        <dbReference type="EMBL" id="MBB5759284.1"/>
    </source>
</evidence>
<organism evidence="2 3">
    <name type="scientific">Methylorubrum rhodinum</name>
    <dbReference type="NCBI Taxonomy" id="29428"/>
    <lineage>
        <taxon>Bacteria</taxon>
        <taxon>Pseudomonadati</taxon>
        <taxon>Pseudomonadota</taxon>
        <taxon>Alphaproteobacteria</taxon>
        <taxon>Hyphomicrobiales</taxon>
        <taxon>Methylobacteriaceae</taxon>
        <taxon>Methylorubrum</taxon>
    </lineage>
</organism>
<dbReference type="Proteomes" id="UP000583454">
    <property type="component" value="Unassembled WGS sequence"/>
</dbReference>
<keyword evidence="3" id="KW-1185">Reference proteome</keyword>
<sequence length="94" mass="9577">MSERHDRTAGRVSFGARGRPAGRKDGTVAVGTLAQALAILALDLIDVLEPADAAAAQERLANRLDAQGRTPGGSQTAALLGAVAVADALMQLET</sequence>
<proteinExistence type="predicted"/>
<evidence type="ECO:0000256" key="1">
    <source>
        <dbReference type="SAM" id="MobiDB-lite"/>
    </source>
</evidence>